<accession>A0A0R1RRE0</accession>
<dbReference type="SMART" id="SM00530">
    <property type="entry name" value="HTH_XRE"/>
    <property type="match status" value="1"/>
</dbReference>
<evidence type="ECO:0000313" key="3">
    <source>
        <dbReference type="Proteomes" id="UP000051697"/>
    </source>
</evidence>
<dbReference type="InterPro" id="IPR053163">
    <property type="entry name" value="HTH-type_regulator_Rgg"/>
</dbReference>
<proteinExistence type="predicted"/>
<dbReference type="SUPFAM" id="SSF47413">
    <property type="entry name" value="lambda repressor-like DNA-binding domains"/>
    <property type="match status" value="1"/>
</dbReference>
<dbReference type="AlphaFoldDB" id="A0A0R1RRE0"/>
<dbReference type="GO" id="GO:0003677">
    <property type="term" value="F:DNA binding"/>
    <property type="evidence" value="ECO:0007669"/>
    <property type="project" value="InterPro"/>
</dbReference>
<dbReference type="InterPro" id="IPR010982">
    <property type="entry name" value="Lambda_DNA-bd_dom_sf"/>
</dbReference>
<dbReference type="Pfam" id="PF01381">
    <property type="entry name" value="HTH_3"/>
    <property type="match status" value="1"/>
</dbReference>
<dbReference type="STRING" id="1423778.FC70_GL000202"/>
<reference evidence="2 3" key="1">
    <citation type="journal article" date="2015" name="Genome Announc.">
        <title>Expanding the biotechnology potential of lactobacilli through comparative genomics of 213 strains and associated genera.</title>
        <authorList>
            <person name="Sun Z."/>
            <person name="Harris H.M."/>
            <person name="McCann A."/>
            <person name="Guo C."/>
            <person name="Argimon S."/>
            <person name="Zhang W."/>
            <person name="Yang X."/>
            <person name="Jeffery I.B."/>
            <person name="Cooney J.C."/>
            <person name="Kagawa T.F."/>
            <person name="Liu W."/>
            <person name="Song Y."/>
            <person name="Salvetti E."/>
            <person name="Wrobel A."/>
            <person name="Rasinkangas P."/>
            <person name="Parkhill J."/>
            <person name="Rea M.C."/>
            <person name="O'Sullivan O."/>
            <person name="Ritari J."/>
            <person name="Douillard F.P."/>
            <person name="Paul Ross R."/>
            <person name="Yang R."/>
            <person name="Briner A.E."/>
            <person name="Felis G.E."/>
            <person name="de Vos W.M."/>
            <person name="Barrangou R."/>
            <person name="Klaenhammer T.R."/>
            <person name="Caufield P.W."/>
            <person name="Cui Y."/>
            <person name="Zhang H."/>
            <person name="O'Toole P.W."/>
        </authorList>
    </citation>
    <scope>NUCLEOTIDE SEQUENCE [LARGE SCALE GENOMIC DNA]</scope>
    <source>
        <strain evidence="2 3">DSM 15707</strain>
    </source>
</reference>
<feature type="domain" description="HTH cro/C1-type" evidence="1">
    <location>
        <begin position="7"/>
        <end position="60"/>
    </location>
</feature>
<dbReference type="PANTHER" id="PTHR37038:SF14">
    <property type="entry name" value="TRANSCRIPTIONAL ACTIVATOR"/>
    <property type="match status" value="1"/>
</dbReference>
<dbReference type="InterPro" id="IPR011990">
    <property type="entry name" value="TPR-like_helical_dom_sf"/>
</dbReference>
<dbReference type="PANTHER" id="PTHR37038">
    <property type="entry name" value="TRANSCRIPTIONAL REGULATOR-RELATED"/>
    <property type="match status" value="1"/>
</dbReference>
<sequence>MFLGVKLRDKRQQQRLNQLQLASGICTQATVSRMERQNIPPSIDVLIKLCQRLELTLDQVFSEFSTSGAPTSNLFLELDSCFIDNDFKGLNNLIEEFEIEHLTSQYERAHFYYLSGYISLLMHKNSEDALFKFNFVLEILNNDKKSIFGLLSYIGIGQIYYQKQQIDKSKHYFELVLGAIKKVYIQNDTQYFWFAKAISDMSVFYSNIGEYKISNELIALGVSPSKGYYSTIFADKLYFVLSVNHSKDSSIDYKEISHTLTTARAFAEYNRNEKLLVQIDNFIHEKNFKLIEILPQKASNNDY</sequence>
<keyword evidence="3" id="KW-1185">Reference proteome</keyword>
<protein>
    <submittedName>
        <fullName evidence="2">Helix-turn-helix domain-containing protein</fullName>
    </submittedName>
</protein>
<dbReference type="EMBL" id="AZFE01000003">
    <property type="protein sequence ID" value="KRL57732.1"/>
    <property type="molecule type" value="Genomic_DNA"/>
</dbReference>
<organism evidence="2 3">
    <name type="scientific">Paucilactobacillus oligofermentans DSM 15707 = LMG 22743</name>
    <dbReference type="NCBI Taxonomy" id="1423778"/>
    <lineage>
        <taxon>Bacteria</taxon>
        <taxon>Bacillati</taxon>
        <taxon>Bacillota</taxon>
        <taxon>Bacilli</taxon>
        <taxon>Lactobacillales</taxon>
        <taxon>Lactobacillaceae</taxon>
        <taxon>Paucilactobacillus</taxon>
    </lineage>
</organism>
<dbReference type="KEGG" id="lol:LACOL_1492"/>
<comment type="caution">
    <text evidence="2">The sequence shown here is derived from an EMBL/GenBank/DDBJ whole genome shotgun (WGS) entry which is preliminary data.</text>
</comment>
<dbReference type="OrthoDB" id="1150409at2"/>
<name>A0A0R1RRE0_9LACO</name>
<dbReference type="Gene3D" id="1.25.40.10">
    <property type="entry name" value="Tetratricopeptide repeat domain"/>
    <property type="match status" value="1"/>
</dbReference>
<dbReference type="Proteomes" id="UP000051697">
    <property type="component" value="Unassembled WGS sequence"/>
</dbReference>
<dbReference type="PATRIC" id="fig|1423778.4.peg.219"/>
<dbReference type="InterPro" id="IPR001387">
    <property type="entry name" value="Cro/C1-type_HTH"/>
</dbReference>
<dbReference type="CDD" id="cd00093">
    <property type="entry name" value="HTH_XRE"/>
    <property type="match status" value="1"/>
</dbReference>
<dbReference type="RefSeq" id="WP_057889162.1">
    <property type="nucleotide sequence ID" value="NZ_AZFE01000003.1"/>
</dbReference>
<gene>
    <name evidence="2" type="ORF">FC70_GL000202</name>
</gene>
<dbReference type="PROSITE" id="PS50943">
    <property type="entry name" value="HTH_CROC1"/>
    <property type="match status" value="1"/>
</dbReference>
<evidence type="ECO:0000313" key="2">
    <source>
        <dbReference type="EMBL" id="KRL57732.1"/>
    </source>
</evidence>
<evidence type="ECO:0000259" key="1">
    <source>
        <dbReference type="PROSITE" id="PS50943"/>
    </source>
</evidence>